<dbReference type="Pfam" id="PF19528">
    <property type="entry name" value="DUF6056"/>
    <property type="match status" value="1"/>
</dbReference>
<dbReference type="EMBL" id="AAPH01000025">
    <property type="protein sequence ID" value="EAS42112.1"/>
    <property type="molecule type" value="Genomic_DNA"/>
</dbReference>
<evidence type="ECO:0000313" key="2">
    <source>
        <dbReference type="EMBL" id="EAS42112.1"/>
    </source>
</evidence>
<feature type="transmembrane region" description="Helical" evidence="1">
    <location>
        <begin position="215"/>
        <end position="232"/>
    </location>
</feature>
<feature type="transmembrane region" description="Helical" evidence="1">
    <location>
        <begin position="12"/>
        <end position="33"/>
    </location>
</feature>
<comment type="caution">
    <text evidence="2">The sequence shown here is derived from an EMBL/GenBank/DDBJ whole genome shotgun (WGS) entry which is preliminary data.</text>
</comment>
<dbReference type="HOGENOM" id="CLU_544882_0_0_6"/>
<accession>Q1Z0K5</accession>
<feature type="transmembrane region" description="Helical" evidence="1">
    <location>
        <begin position="111"/>
        <end position="133"/>
    </location>
</feature>
<dbReference type="AlphaFoldDB" id="Q1Z0K5"/>
<keyword evidence="1" id="KW-0812">Transmembrane</keyword>
<feature type="transmembrane region" description="Helical" evidence="1">
    <location>
        <begin position="187"/>
        <end position="203"/>
    </location>
</feature>
<protein>
    <submittedName>
        <fullName evidence="2">Uncharacterized protein</fullName>
    </submittedName>
</protein>
<keyword evidence="1" id="KW-1133">Transmembrane helix</keyword>
<feature type="transmembrane region" description="Helical" evidence="1">
    <location>
        <begin position="139"/>
        <end position="156"/>
    </location>
</feature>
<gene>
    <name evidence="2" type="ORF">P3TCK_13411</name>
</gene>
<evidence type="ECO:0000313" key="3">
    <source>
        <dbReference type="Proteomes" id="UP000003789"/>
    </source>
</evidence>
<proteinExistence type="predicted"/>
<name>Q1Z0K5_9GAMM</name>
<feature type="transmembrane region" description="Helical" evidence="1">
    <location>
        <begin position="338"/>
        <end position="357"/>
    </location>
</feature>
<evidence type="ECO:0000256" key="1">
    <source>
        <dbReference type="SAM" id="Phobius"/>
    </source>
</evidence>
<keyword evidence="1" id="KW-0472">Membrane</keyword>
<feature type="transmembrane region" description="Helical" evidence="1">
    <location>
        <begin position="424"/>
        <end position="445"/>
    </location>
</feature>
<dbReference type="InterPro" id="IPR045691">
    <property type="entry name" value="DUF6056"/>
</dbReference>
<feature type="transmembrane region" description="Helical" evidence="1">
    <location>
        <begin position="369"/>
        <end position="392"/>
    </location>
</feature>
<reference evidence="2 3" key="1">
    <citation type="submission" date="2006-03" db="EMBL/GenBank/DDBJ databases">
        <authorList>
            <person name="Bartlett D.H."/>
            <person name="Valle G."/>
            <person name="Lauro F.M."/>
            <person name="Vezzi A."/>
            <person name="Simonato F."/>
            <person name="Eloe E."/>
            <person name="Vitulo N."/>
            <person name="Stratton T.K."/>
            <person name="D'angelo M."/>
            <person name="Ferriera S."/>
            <person name="Johnson J."/>
            <person name="Kravitz S."/>
            <person name="Beeson K."/>
            <person name="Sutton G."/>
            <person name="Rogers Y."/>
            <person name="Friedman R."/>
            <person name="Frazier M."/>
            <person name="Venter J.C."/>
        </authorList>
    </citation>
    <scope>NUCLEOTIDE SEQUENCE [LARGE SCALE GENOMIC DNA]</scope>
    <source>
        <strain evidence="2 3">3TCK</strain>
    </source>
</reference>
<sequence>MPIMPNLLKNRYALTLGALTLFAFILNALFPLISDDFCHLGSYVQLGGVEAAIKTYMTWNARVGEIFSVLVGTHLIGLPFAIVNTFVFAIILIMIHPLLFARRGKTNSDALFLIIFFTLLSISTVFGAVFLWRAGAMNYAWPLAFCLMHFTVFRYYYAGINSWYNTTNITMIVLFSLLSFFAGMSSFDLGALGCIIHVVIFIYRRINRDTESFRFLLPTVSFIAGFIALYTAPGTQLRANGVDDYTSLGQIISWILAFEFPQLAAHYLDTLGRSMYKTNYVLAVASLATTYFIARLQAQYHFIPLKRWHLLSGYLSLLLILIGLLFSNSSKPSGDSLGAIILFNNLILSAVALVYLLRNKTLFTKHYTTAFMIVFFHCLMLIDASAYTVGVIPARRAYLTASVLAALILSMIIQINWSTLRKKCVFIPLFVISSAFLSLETWGLYITNEALITKPMARLNTTDNLIIQTEHKVLKAPQFYDWSPLSTNKSDWVNRCFVRYNGIKNISQTNETEHVSLIEYLDYLVNIKEAL</sequence>
<feature type="transmembrane region" description="Helical" evidence="1">
    <location>
        <begin position="163"/>
        <end position="181"/>
    </location>
</feature>
<dbReference type="RefSeq" id="WP_006233756.1">
    <property type="nucleotide sequence ID" value="NZ_CH724139.1"/>
</dbReference>
<feature type="transmembrane region" description="Helical" evidence="1">
    <location>
        <begin position="308"/>
        <end position="326"/>
    </location>
</feature>
<organism evidence="2 3">
    <name type="scientific">Photobacterium profundum 3TCK</name>
    <dbReference type="NCBI Taxonomy" id="314280"/>
    <lineage>
        <taxon>Bacteria</taxon>
        <taxon>Pseudomonadati</taxon>
        <taxon>Pseudomonadota</taxon>
        <taxon>Gammaproteobacteria</taxon>
        <taxon>Vibrionales</taxon>
        <taxon>Vibrionaceae</taxon>
        <taxon>Photobacterium</taxon>
    </lineage>
</organism>
<feature type="transmembrane region" description="Helical" evidence="1">
    <location>
        <begin position="398"/>
        <end position="417"/>
    </location>
</feature>
<feature type="transmembrane region" description="Helical" evidence="1">
    <location>
        <begin position="76"/>
        <end position="99"/>
    </location>
</feature>
<feature type="transmembrane region" description="Helical" evidence="1">
    <location>
        <begin position="278"/>
        <end position="296"/>
    </location>
</feature>
<dbReference type="Proteomes" id="UP000003789">
    <property type="component" value="Unassembled WGS sequence"/>
</dbReference>